<keyword evidence="1" id="KW-0812">Transmembrane</keyword>
<keyword evidence="1" id="KW-1133">Transmembrane helix</keyword>
<evidence type="ECO:0000313" key="3">
    <source>
        <dbReference type="Proteomes" id="UP000176634"/>
    </source>
</evidence>
<evidence type="ECO:0000313" key="2">
    <source>
        <dbReference type="EMBL" id="OGH92362.1"/>
    </source>
</evidence>
<protein>
    <submittedName>
        <fullName evidence="2">Uncharacterized protein</fullName>
    </submittedName>
</protein>
<accession>A0A1F6P883</accession>
<dbReference type="STRING" id="1798705.A2563_05265"/>
<feature type="transmembrane region" description="Helical" evidence="1">
    <location>
        <begin position="85"/>
        <end position="106"/>
    </location>
</feature>
<comment type="caution">
    <text evidence="2">The sequence shown here is derived from an EMBL/GenBank/DDBJ whole genome shotgun (WGS) entry which is preliminary data.</text>
</comment>
<dbReference type="AlphaFoldDB" id="A0A1F6P883"/>
<organism evidence="2 3">
    <name type="scientific">Candidatus Magasanikbacteria bacterium RIFOXYD1_FULL_40_23</name>
    <dbReference type="NCBI Taxonomy" id="1798705"/>
    <lineage>
        <taxon>Bacteria</taxon>
        <taxon>Candidatus Magasanikiibacteriota</taxon>
    </lineage>
</organism>
<dbReference type="Proteomes" id="UP000176634">
    <property type="component" value="Unassembled WGS sequence"/>
</dbReference>
<gene>
    <name evidence="2" type="ORF">A2563_05265</name>
</gene>
<evidence type="ECO:0000256" key="1">
    <source>
        <dbReference type="SAM" id="Phobius"/>
    </source>
</evidence>
<sequence>MDKDDHEERDLDLVDPKFEARFQKVLDGIPPTPKKGDKIPLKQVAESVARVLRGDCSNREVSEEELQNALEWMGEREEERKQEQVVLLVQVVGLVVFVVAVLYVIFTV</sequence>
<dbReference type="EMBL" id="MFRA01000006">
    <property type="protein sequence ID" value="OGH92362.1"/>
    <property type="molecule type" value="Genomic_DNA"/>
</dbReference>
<keyword evidence="1" id="KW-0472">Membrane</keyword>
<proteinExistence type="predicted"/>
<reference evidence="2 3" key="1">
    <citation type="journal article" date="2016" name="Nat. Commun.">
        <title>Thousands of microbial genomes shed light on interconnected biogeochemical processes in an aquifer system.</title>
        <authorList>
            <person name="Anantharaman K."/>
            <person name="Brown C.T."/>
            <person name="Hug L.A."/>
            <person name="Sharon I."/>
            <person name="Castelle C.J."/>
            <person name="Probst A.J."/>
            <person name="Thomas B.C."/>
            <person name="Singh A."/>
            <person name="Wilkins M.J."/>
            <person name="Karaoz U."/>
            <person name="Brodie E.L."/>
            <person name="Williams K.H."/>
            <person name="Hubbard S.S."/>
            <person name="Banfield J.F."/>
        </authorList>
    </citation>
    <scope>NUCLEOTIDE SEQUENCE [LARGE SCALE GENOMIC DNA]</scope>
</reference>
<name>A0A1F6P883_9BACT</name>